<keyword evidence="2 6" id="KW-0812">Transmembrane</keyword>
<dbReference type="AlphaFoldDB" id="A0AAI9E6V6"/>
<feature type="transmembrane region" description="Helical" evidence="6">
    <location>
        <begin position="480"/>
        <end position="506"/>
    </location>
</feature>
<dbReference type="InterPro" id="IPR011701">
    <property type="entry name" value="MFS"/>
</dbReference>
<dbReference type="InterPro" id="IPR020846">
    <property type="entry name" value="MFS_dom"/>
</dbReference>
<feature type="transmembrane region" description="Helical" evidence="6">
    <location>
        <begin position="455"/>
        <end position="474"/>
    </location>
</feature>
<protein>
    <submittedName>
        <fullName evidence="8">MFS general substrate transporter</fullName>
    </submittedName>
</protein>
<sequence length="594" mass="64325">MVLPDYPAPNRDGKDSDPTSTWTSLYKSRHISLQSRVDSLAADSMWDESRESVPEIPAIYSAGRGRSTSFLMDPHMLRSNPESMKDDAESTGYYGSPTPEQPATPVVASSPGSSINISTLHEVLFIGVVIMAQFMGLAGLGQSIAPMHIIAEGLHVTNPGEQAWFAAAFSLTVGTFILISGRMGDILGHKRVFVFGYFFLGCWSAFAGFSAYVGRQVFFDVCRAFQGIGAALLAPNALALLGRAYPPGIKKNIVFSLFGAMAPWGFVMGSLFSSIFAQLTWWPWAFWSYGIAAWALAAFSVIIIPKALAHDAQFAGRMNKPGMDWTGSILGVSGLVLVNVAWNNGPLFGWSQPHVYFILIIGILALVGFVWVEARALSPILPVSAMSSTVTYTMALVGIGWGSFGIWIYYSWRFLEEVRGHTPLSVSAQYTPALVCGLLAAGVTGFMLTHTPVAFTMCISMFAFFLGQLITATQPAHQSYWAQMFIAILIMPFGMDMSFPAGTVILSNHMPREHQGLAASLVNTMVNYSISLALGIAGTVEVHVNNHGATPEDVLHGIRCAWYTGVALAGFGVILGSLFFGRSLMKEGWKIMDH</sequence>
<feature type="transmembrane region" description="Helical" evidence="6">
    <location>
        <begin position="284"/>
        <end position="304"/>
    </location>
</feature>
<feature type="transmembrane region" description="Helical" evidence="6">
    <location>
        <begin position="518"/>
        <end position="540"/>
    </location>
</feature>
<dbReference type="InterPro" id="IPR036259">
    <property type="entry name" value="MFS_trans_sf"/>
</dbReference>
<accession>A0AAI9E6V6</accession>
<evidence type="ECO:0000256" key="4">
    <source>
        <dbReference type="ARBA" id="ARBA00023136"/>
    </source>
</evidence>
<evidence type="ECO:0000256" key="2">
    <source>
        <dbReference type="ARBA" id="ARBA00022692"/>
    </source>
</evidence>
<dbReference type="GO" id="GO:0016020">
    <property type="term" value="C:membrane"/>
    <property type="evidence" value="ECO:0007669"/>
    <property type="project" value="UniProtKB-SubCell"/>
</dbReference>
<feature type="transmembrane region" description="Helical" evidence="6">
    <location>
        <begin position="163"/>
        <end position="180"/>
    </location>
</feature>
<evidence type="ECO:0000313" key="8">
    <source>
        <dbReference type="EMBL" id="CAK3807613.1"/>
    </source>
</evidence>
<evidence type="ECO:0000256" key="1">
    <source>
        <dbReference type="ARBA" id="ARBA00004141"/>
    </source>
</evidence>
<evidence type="ECO:0000256" key="5">
    <source>
        <dbReference type="SAM" id="MobiDB-lite"/>
    </source>
</evidence>
<reference evidence="8" key="1">
    <citation type="submission" date="2023-11" db="EMBL/GenBank/DDBJ databases">
        <authorList>
            <person name="Alioto T."/>
            <person name="Alioto T."/>
            <person name="Gomez Garrido J."/>
        </authorList>
    </citation>
    <scope>NUCLEOTIDE SEQUENCE</scope>
</reference>
<dbReference type="PROSITE" id="PS50850">
    <property type="entry name" value="MFS"/>
    <property type="match status" value="1"/>
</dbReference>
<keyword evidence="9" id="KW-1185">Reference proteome</keyword>
<feature type="transmembrane region" description="Helical" evidence="6">
    <location>
        <begin position="325"/>
        <end position="342"/>
    </location>
</feature>
<feature type="region of interest" description="Disordered" evidence="5">
    <location>
        <begin position="1"/>
        <end position="21"/>
    </location>
</feature>
<dbReference type="GO" id="GO:0022857">
    <property type="term" value="F:transmembrane transporter activity"/>
    <property type="evidence" value="ECO:0007669"/>
    <property type="project" value="InterPro"/>
</dbReference>
<comment type="caution">
    <text evidence="8">The sequence shown here is derived from an EMBL/GenBank/DDBJ whole genome shotgun (WGS) entry which is preliminary data.</text>
</comment>
<name>A0AAI9E6V6_9PEZI</name>
<dbReference type="EMBL" id="CAVMBE010000003">
    <property type="protein sequence ID" value="CAK3807613.1"/>
    <property type="molecule type" value="Genomic_DNA"/>
</dbReference>
<dbReference type="Gene3D" id="1.20.1250.20">
    <property type="entry name" value="MFS general substrate transporter like domains"/>
    <property type="match status" value="2"/>
</dbReference>
<dbReference type="SUPFAM" id="SSF103473">
    <property type="entry name" value="MFS general substrate transporter"/>
    <property type="match status" value="1"/>
</dbReference>
<organism evidence="8 9">
    <name type="scientific">Lecanosticta acicola</name>
    <dbReference type="NCBI Taxonomy" id="111012"/>
    <lineage>
        <taxon>Eukaryota</taxon>
        <taxon>Fungi</taxon>
        <taxon>Dikarya</taxon>
        <taxon>Ascomycota</taxon>
        <taxon>Pezizomycotina</taxon>
        <taxon>Dothideomycetes</taxon>
        <taxon>Dothideomycetidae</taxon>
        <taxon>Mycosphaerellales</taxon>
        <taxon>Mycosphaerellaceae</taxon>
        <taxon>Lecanosticta</taxon>
    </lineage>
</organism>
<dbReference type="Proteomes" id="UP001296104">
    <property type="component" value="Unassembled WGS sequence"/>
</dbReference>
<comment type="subcellular location">
    <subcellularLocation>
        <location evidence="1">Membrane</location>
        <topology evidence="1">Multi-pass membrane protein</topology>
    </subcellularLocation>
</comment>
<evidence type="ECO:0000256" key="3">
    <source>
        <dbReference type="ARBA" id="ARBA00022989"/>
    </source>
</evidence>
<evidence type="ECO:0000256" key="6">
    <source>
        <dbReference type="SAM" id="Phobius"/>
    </source>
</evidence>
<feature type="transmembrane region" description="Helical" evidence="6">
    <location>
        <begin position="192"/>
        <end position="212"/>
    </location>
</feature>
<evidence type="ECO:0000259" key="7">
    <source>
        <dbReference type="PROSITE" id="PS50850"/>
    </source>
</evidence>
<feature type="transmembrane region" description="Helical" evidence="6">
    <location>
        <begin position="253"/>
        <end position="272"/>
    </location>
</feature>
<keyword evidence="3 6" id="KW-1133">Transmembrane helix</keyword>
<dbReference type="CDD" id="cd17476">
    <property type="entry name" value="MFS_Amf1_MDR_like"/>
    <property type="match status" value="1"/>
</dbReference>
<feature type="transmembrane region" description="Helical" evidence="6">
    <location>
        <begin position="392"/>
        <end position="410"/>
    </location>
</feature>
<feature type="transmembrane region" description="Helical" evidence="6">
    <location>
        <begin position="354"/>
        <end position="372"/>
    </location>
</feature>
<keyword evidence="4 6" id="KW-0472">Membrane</keyword>
<proteinExistence type="predicted"/>
<gene>
    <name evidence="8" type="ORF">LECACI_7A000965</name>
</gene>
<feature type="transmembrane region" description="Helical" evidence="6">
    <location>
        <begin position="430"/>
        <end position="448"/>
    </location>
</feature>
<feature type="transmembrane region" description="Helical" evidence="6">
    <location>
        <begin position="224"/>
        <end position="241"/>
    </location>
</feature>
<feature type="transmembrane region" description="Helical" evidence="6">
    <location>
        <begin position="560"/>
        <end position="580"/>
    </location>
</feature>
<feature type="region of interest" description="Disordered" evidence="5">
    <location>
        <begin position="79"/>
        <end position="107"/>
    </location>
</feature>
<evidence type="ECO:0000313" key="9">
    <source>
        <dbReference type="Proteomes" id="UP001296104"/>
    </source>
</evidence>
<feature type="transmembrane region" description="Helical" evidence="6">
    <location>
        <begin position="123"/>
        <end position="151"/>
    </location>
</feature>
<dbReference type="Pfam" id="PF07690">
    <property type="entry name" value="MFS_1"/>
    <property type="match status" value="1"/>
</dbReference>
<feature type="domain" description="Major facilitator superfamily (MFS) profile" evidence="7">
    <location>
        <begin position="120"/>
        <end position="584"/>
    </location>
</feature>
<dbReference type="PANTHER" id="PTHR42718:SF1">
    <property type="entry name" value="LOW AFFINITY AMMONIUM TRANSPORTER"/>
    <property type="match status" value="1"/>
</dbReference>
<dbReference type="PANTHER" id="PTHR42718">
    <property type="entry name" value="MAJOR FACILITATOR SUPERFAMILY MULTIDRUG TRANSPORTER MFSC"/>
    <property type="match status" value="1"/>
</dbReference>